<dbReference type="OrthoDB" id="6894at2157"/>
<dbReference type="RefSeq" id="WP_196818296.1">
    <property type="nucleotide sequence ID" value="NZ_CP012850.1"/>
</dbReference>
<keyword evidence="1" id="KW-0812">Transmembrane</keyword>
<protein>
    <submittedName>
        <fullName evidence="2">Uncharacterized protein</fullName>
    </submittedName>
</protein>
<accession>A0A654LYU1</accession>
<dbReference type="EMBL" id="CP012850">
    <property type="protein sequence ID" value="ALI35930.1"/>
    <property type="molecule type" value="Genomic_DNA"/>
</dbReference>
<evidence type="ECO:0000256" key="1">
    <source>
        <dbReference type="SAM" id="Phobius"/>
    </source>
</evidence>
<proteinExistence type="predicted"/>
<evidence type="ECO:0000313" key="2">
    <source>
        <dbReference type="EMBL" id="ALI35930.1"/>
    </source>
</evidence>
<keyword evidence="1" id="KW-1133">Transmembrane helix</keyword>
<organism evidence="2 3">
    <name type="scientific">Candidatus Nitrosocosmicus oleophilus</name>
    <dbReference type="NCBI Taxonomy" id="1353260"/>
    <lineage>
        <taxon>Archaea</taxon>
        <taxon>Nitrososphaerota</taxon>
        <taxon>Nitrososphaeria</taxon>
        <taxon>Nitrososphaerales</taxon>
        <taxon>Nitrososphaeraceae</taxon>
        <taxon>Candidatus Nitrosocosmicus</taxon>
    </lineage>
</organism>
<keyword evidence="3" id="KW-1185">Reference proteome</keyword>
<gene>
    <name evidence="2" type="ORF">NMY3_01727</name>
</gene>
<sequence length="117" mass="13521">MSQGEWFTTYLQYENLRDLLNVVLYTSQSFMAITPMLYCIRYKEKEILFVHTGIVGGVVAHYFISEEKPSTKFIELNKMTSNYKFTNAIGDNSQSIYIPIVNLVRSTLAFPLTDINM</sequence>
<name>A0A654LYU1_9ARCH</name>
<dbReference type="AlphaFoldDB" id="A0A654LYU1"/>
<dbReference type="KEGG" id="taa:NMY3_01727"/>
<evidence type="ECO:0000313" key="3">
    <source>
        <dbReference type="Proteomes" id="UP000058925"/>
    </source>
</evidence>
<feature type="transmembrane region" description="Helical" evidence="1">
    <location>
        <begin position="20"/>
        <end position="40"/>
    </location>
</feature>
<reference evidence="3" key="1">
    <citation type="submission" date="2015-10" db="EMBL/GenBank/DDBJ databases">
        <title>Niche specialization of a soil ammonia-oxidizing archaeon, Candidatus Nitrosocosmicus oleophilus.</title>
        <authorList>
            <person name="Jung M.-Y."/>
            <person name="Rhee S.-K."/>
        </authorList>
    </citation>
    <scope>NUCLEOTIDE SEQUENCE [LARGE SCALE GENOMIC DNA]</scope>
    <source>
        <strain evidence="3">MY3</strain>
    </source>
</reference>
<feature type="transmembrane region" description="Helical" evidence="1">
    <location>
        <begin position="47"/>
        <end position="64"/>
    </location>
</feature>
<keyword evidence="1" id="KW-0472">Membrane</keyword>
<dbReference type="GeneID" id="60421737"/>
<dbReference type="Proteomes" id="UP000058925">
    <property type="component" value="Chromosome"/>
</dbReference>